<keyword evidence="1" id="KW-1133">Transmembrane helix</keyword>
<dbReference type="EMBL" id="CAKOGP040000224">
    <property type="protein sequence ID" value="CAJ1932677.1"/>
    <property type="molecule type" value="Genomic_DNA"/>
</dbReference>
<comment type="caution">
    <text evidence="2">The sequence shown here is derived from an EMBL/GenBank/DDBJ whole genome shotgun (WGS) entry which is preliminary data.</text>
</comment>
<keyword evidence="3" id="KW-1185">Reference proteome</keyword>
<name>A0AAD2CF07_9STRA</name>
<accession>A0AAD2CF07</accession>
<evidence type="ECO:0000313" key="3">
    <source>
        <dbReference type="Proteomes" id="UP001295423"/>
    </source>
</evidence>
<keyword evidence="1" id="KW-0472">Membrane</keyword>
<evidence type="ECO:0000313" key="2">
    <source>
        <dbReference type="EMBL" id="CAJ1932677.1"/>
    </source>
</evidence>
<reference evidence="2" key="1">
    <citation type="submission" date="2023-08" db="EMBL/GenBank/DDBJ databases">
        <authorList>
            <person name="Audoor S."/>
            <person name="Bilcke G."/>
        </authorList>
    </citation>
    <scope>NUCLEOTIDE SEQUENCE</scope>
</reference>
<protein>
    <submittedName>
        <fullName evidence="2">Uncharacterized protein</fullName>
    </submittedName>
</protein>
<sequence>MSRMSLIQLSAIPTSELDGGVFSTEDIIVGLILGILLALMTSFLQGRRSQNDFVLWENNKEREEYNNTKPSLSSATASALPIDELEWDFATNSTTITEPSAINDLSIQESRSTVFDGNDWKEMSRPENYVFYNRNLKKKKKKKEEEESPEDSEQIDEQRWIVLALLVLFVPIFSVEFFFALSRQILCGGDTNGLLSSMDAAQFLCSPVR</sequence>
<feature type="transmembrane region" description="Helical" evidence="1">
    <location>
        <begin position="160"/>
        <end position="181"/>
    </location>
</feature>
<feature type="transmembrane region" description="Helical" evidence="1">
    <location>
        <begin position="27"/>
        <end position="44"/>
    </location>
</feature>
<keyword evidence="1" id="KW-0812">Transmembrane</keyword>
<evidence type="ECO:0000256" key="1">
    <source>
        <dbReference type="SAM" id="Phobius"/>
    </source>
</evidence>
<dbReference type="AlphaFoldDB" id="A0AAD2CF07"/>
<organism evidence="2 3">
    <name type="scientific">Cylindrotheca closterium</name>
    <dbReference type="NCBI Taxonomy" id="2856"/>
    <lineage>
        <taxon>Eukaryota</taxon>
        <taxon>Sar</taxon>
        <taxon>Stramenopiles</taxon>
        <taxon>Ochrophyta</taxon>
        <taxon>Bacillariophyta</taxon>
        <taxon>Bacillariophyceae</taxon>
        <taxon>Bacillariophycidae</taxon>
        <taxon>Bacillariales</taxon>
        <taxon>Bacillariaceae</taxon>
        <taxon>Cylindrotheca</taxon>
    </lineage>
</organism>
<proteinExistence type="predicted"/>
<gene>
    <name evidence="2" type="ORF">CYCCA115_LOCUS2956</name>
</gene>
<dbReference type="Proteomes" id="UP001295423">
    <property type="component" value="Unassembled WGS sequence"/>
</dbReference>